<name>A0A923SM87_9BACT</name>
<protein>
    <recommendedName>
        <fullName evidence="4">TraB/GumN family protein</fullName>
    </recommendedName>
</protein>
<evidence type="ECO:0000313" key="2">
    <source>
        <dbReference type="EMBL" id="MBC5991945.1"/>
    </source>
</evidence>
<gene>
    <name evidence="2" type="ORF">H8S84_03750</name>
</gene>
<reference evidence="2" key="1">
    <citation type="submission" date="2020-08" db="EMBL/GenBank/DDBJ databases">
        <title>Pontibacter sp. SD6 16S ribosomal RNA gene Genome sequencing and assembly.</title>
        <authorList>
            <person name="Kang M."/>
        </authorList>
    </citation>
    <scope>NUCLEOTIDE SEQUENCE</scope>
    <source>
        <strain evidence="2">SD6</strain>
    </source>
</reference>
<dbReference type="AlphaFoldDB" id="A0A923SM87"/>
<proteinExistence type="predicted"/>
<feature type="signal peptide" evidence="1">
    <location>
        <begin position="1"/>
        <end position="21"/>
    </location>
</feature>
<dbReference type="EMBL" id="JACRVF010000001">
    <property type="protein sequence ID" value="MBC5991945.1"/>
    <property type="molecule type" value="Genomic_DNA"/>
</dbReference>
<feature type="chain" id="PRO_5036997376" description="TraB/GumN family protein" evidence="1">
    <location>
        <begin position="22"/>
        <end position="289"/>
    </location>
</feature>
<dbReference type="InterPro" id="IPR043749">
    <property type="entry name" value="DUF5694"/>
</dbReference>
<organism evidence="2 3">
    <name type="scientific">Pontibacter cellulosilyticus</name>
    <dbReference type="NCBI Taxonomy" id="1720253"/>
    <lineage>
        <taxon>Bacteria</taxon>
        <taxon>Pseudomonadati</taxon>
        <taxon>Bacteroidota</taxon>
        <taxon>Cytophagia</taxon>
        <taxon>Cytophagales</taxon>
        <taxon>Hymenobacteraceae</taxon>
        <taxon>Pontibacter</taxon>
    </lineage>
</organism>
<keyword evidence="1" id="KW-0732">Signal</keyword>
<evidence type="ECO:0000313" key="3">
    <source>
        <dbReference type="Proteomes" id="UP000603640"/>
    </source>
</evidence>
<keyword evidence="3" id="KW-1185">Reference proteome</keyword>
<accession>A0A923SM87</accession>
<evidence type="ECO:0008006" key="4">
    <source>
        <dbReference type="Google" id="ProtNLM"/>
    </source>
</evidence>
<comment type="caution">
    <text evidence="2">The sequence shown here is derived from an EMBL/GenBank/DDBJ whole genome shotgun (WGS) entry which is preliminary data.</text>
</comment>
<evidence type="ECO:0000256" key="1">
    <source>
        <dbReference type="SAM" id="SignalP"/>
    </source>
</evidence>
<sequence length="289" mass="33632">MKKLFFAALFLATTYISPALAQQGKTSKQDDRAQVMILGTFHFAYPNLDVVKTEKSDQLDIKSPESQRDIARLVNQMAKFNPTKIAVEAMPEKQAKLDSLYQAYLEGRYELGLNETYQLGFRLAKQLGHKRVYATDSWGDLNAYQKPGSKEFEVRDDIKERMEKFWEYKQSTVQARAEAEKKLSGPKPRSLYKAIQQLNQPEAIRKSHENYFREAFQYEEQPYDYTGVDWYNASWFSRNLRIFRNIQRITESPDDRILLIYGSDHVALLQQAVESSPTHQLVPAHKMLK</sequence>
<dbReference type="Pfam" id="PF18950">
    <property type="entry name" value="DUF5694"/>
    <property type="match status" value="1"/>
</dbReference>
<dbReference type="RefSeq" id="WP_187065916.1">
    <property type="nucleotide sequence ID" value="NZ_JACRVF010000001.1"/>
</dbReference>
<dbReference type="Proteomes" id="UP000603640">
    <property type="component" value="Unassembled WGS sequence"/>
</dbReference>